<dbReference type="RefSeq" id="WP_205958132.1">
    <property type="nucleotide sequence ID" value="NZ_CP076132.1"/>
</dbReference>
<gene>
    <name evidence="2" type="ORF">KMW28_16855</name>
</gene>
<feature type="transmembrane region" description="Helical" evidence="1">
    <location>
        <begin position="40"/>
        <end position="61"/>
    </location>
</feature>
<dbReference type="InterPro" id="IPR021257">
    <property type="entry name" value="DUF2809"/>
</dbReference>
<name>A0AAX1N637_9BACT</name>
<proteinExistence type="predicted"/>
<keyword evidence="3" id="KW-1185">Reference proteome</keyword>
<protein>
    <submittedName>
        <fullName evidence="2">DUF2809 domain-containing protein</fullName>
    </submittedName>
</protein>
<dbReference type="EMBL" id="CP076132">
    <property type="protein sequence ID" value="QWG01313.1"/>
    <property type="molecule type" value="Genomic_DNA"/>
</dbReference>
<dbReference type="Proteomes" id="UP000678679">
    <property type="component" value="Chromosome 1"/>
</dbReference>
<organism evidence="2 3">
    <name type="scientific">Flammeovirga yaeyamensis</name>
    <dbReference type="NCBI Taxonomy" id="367791"/>
    <lineage>
        <taxon>Bacteria</taxon>
        <taxon>Pseudomonadati</taxon>
        <taxon>Bacteroidota</taxon>
        <taxon>Cytophagia</taxon>
        <taxon>Cytophagales</taxon>
        <taxon>Flammeovirgaceae</taxon>
        <taxon>Flammeovirga</taxon>
    </lineage>
</organism>
<feature type="transmembrane region" description="Helical" evidence="1">
    <location>
        <begin position="68"/>
        <end position="88"/>
    </location>
</feature>
<dbReference type="AlphaFoldDB" id="A0AAX1N637"/>
<reference evidence="2 3" key="1">
    <citation type="submission" date="2021-05" db="EMBL/GenBank/DDBJ databases">
        <title>Comparative genomic studies on the polysaccharide-degrading batcterial strains of the Flammeovirga genus.</title>
        <authorList>
            <person name="Zewei F."/>
            <person name="Zheng Z."/>
            <person name="Yu L."/>
            <person name="Ruyue G."/>
            <person name="Yanhong M."/>
            <person name="Yuanyuan C."/>
            <person name="Jingyan G."/>
            <person name="Wenjun H."/>
        </authorList>
    </citation>
    <scope>NUCLEOTIDE SEQUENCE [LARGE SCALE GENOMIC DNA]</scope>
    <source>
        <strain evidence="2 3">NBRC:100898</strain>
    </source>
</reference>
<evidence type="ECO:0000313" key="3">
    <source>
        <dbReference type="Proteomes" id="UP000678679"/>
    </source>
</evidence>
<accession>A0AAX1N637</accession>
<feature type="transmembrane region" description="Helical" evidence="1">
    <location>
        <begin position="108"/>
        <end position="126"/>
    </location>
</feature>
<keyword evidence="1" id="KW-1133">Transmembrane helix</keyword>
<dbReference type="Pfam" id="PF10990">
    <property type="entry name" value="DUF2809"/>
    <property type="match status" value="1"/>
</dbReference>
<keyword evidence="1" id="KW-0812">Transmembrane</keyword>
<dbReference type="KEGG" id="fya:KMW28_16855"/>
<evidence type="ECO:0000256" key="1">
    <source>
        <dbReference type="SAM" id="Phobius"/>
    </source>
</evidence>
<evidence type="ECO:0000313" key="2">
    <source>
        <dbReference type="EMBL" id="QWG01313.1"/>
    </source>
</evidence>
<sequence length="137" mass="15996">MNLKQTNTPMSRRRLTYFFYILLVICLGLASRTRFIPEFIYPYLGDFFYAVMFYFIIAFLLNDQSPKLIIIISVSICYLIEFQQLLSYDWLVAFRNTTIGSLTLGHGFLWSDMVSYTVGGVTAYVIEKRILLLKNVL</sequence>
<keyword evidence="1" id="KW-0472">Membrane</keyword>